<dbReference type="Pfam" id="PF14355">
    <property type="entry name" value="Abi_C"/>
    <property type="match status" value="1"/>
</dbReference>
<keyword evidence="3" id="KW-1185">Reference proteome</keyword>
<dbReference type="AlphaFoldDB" id="A0A941I987"/>
<feature type="non-terminal residue" evidence="2">
    <location>
        <position position="1"/>
    </location>
</feature>
<sequence length="74" mass="7996">LRQNHSVLKSLGSYDKDLGRVLQGFAHAIDALNSLRNNGSVAHPSEDLLGEAEAHLAVNASRTIFNYISTKVGH</sequence>
<name>A0A941I987_9BURK</name>
<feature type="domain" description="Abortive infection protein-like C-terminal" evidence="1">
    <location>
        <begin position="11"/>
        <end position="68"/>
    </location>
</feature>
<dbReference type="InterPro" id="IPR026001">
    <property type="entry name" value="Abi-like_C"/>
</dbReference>
<organism evidence="2 3">
    <name type="scientific">Undibacterium luofuense</name>
    <dbReference type="NCBI Taxonomy" id="2828733"/>
    <lineage>
        <taxon>Bacteria</taxon>
        <taxon>Pseudomonadati</taxon>
        <taxon>Pseudomonadota</taxon>
        <taxon>Betaproteobacteria</taxon>
        <taxon>Burkholderiales</taxon>
        <taxon>Oxalobacteraceae</taxon>
        <taxon>Undibacterium</taxon>
    </lineage>
</organism>
<evidence type="ECO:0000313" key="2">
    <source>
        <dbReference type="EMBL" id="MBR7784525.1"/>
    </source>
</evidence>
<protein>
    <submittedName>
        <fullName evidence="2">Abortive infection family protein</fullName>
    </submittedName>
</protein>
<reference evidence="2" key="1">
    <citation type="submission" date="2021-04" db="EMBL/GenBank/DDBJ databases">
        <title>novel species isolated from subtropical streams in China.</title>
        <authorList>
            <person name="Lu H."/>
        </authorList>
    </citation>
    <scope>NUCLEOTIDE SEQUENCE</scope>
    <source>
        <strain evidence="2">LFS511W</strain>
    </source>
</reference>
<dbReference type="Proteomes" id="UP000680067">
    <property type="component" value="Unassembled WGS sequence"/>
</dbReference>
<comment type="caution">
    <text evidence="2">The sequence shown here is derived from an EMBL/GenBank/DDBJ whole genome shotgun (WGS) entry which is preliminary data.</text>
</comment>
<dbReference type="RefSeq" id="WP_212689708.1">
    <property type="nucleotide sequence ID" value="NZ_JAGSPN010000304.1"/>
</dbReference>
<gene>
    <name evidence="2" type="ORF">KDM89_20535</name>
</gene>
<evidence type="ECO:0000313" key="3">
    <source>
        <dbReference type="Proteomes" id="UP000680067"/>
    </source>
</evidence>
<evidence type="ECO:0000259" key="1">
    <source>
        <dbReference type="Pfam" id="PF14355"/>
    </source>
</evidence>
<proteinExistence type="predicted"/>
<accession>A0A941I987</accession>
<dbReference type="EMBL" id="JAGSPN010000304">
    <property type="protein sequence ID" value="MBR7784525.1"/>
    <property type="molecule type" value="Genomic_DNA"/>
</dbReference>